<accession>A0A6G2B6Q7</accession>
<dbReference type="InterPro" id="IPR055235">
    <property type="entry name" value="ASD1_cat"/>
</dbReference>
<dbReference type="SUPFAM" id="SSF51445">
    <property type="entry name" value="(Trans)glycosidases"/>
    <property type="match status" value="1"/>
</dbReference>
<feature type="domain" description="Alpha-L-arabinofuranosidase 1 catalytic" evidence="1">
    <location>
        <begin position="30"/>
        <end position="124"/>
    </location>
</feature>
<dbReference type="Gene3D" id="3.20.20.80">
    <property type="entry name" value="Glycosidases"/>
    <property type="match status" value="1"/>
</dbReference>
<evidence type="ECO:0000259" key="1">
    <source>
        <dbReference type="Pfam" id="PF22848"/>
    </source>
</evidence>
<protein>
    <recommendedName>
        <fullName evidence="1">Alpha-L-arabinofuranosidase 1 catalytic domain-containing protein</fullName>
    </recommendedName>
</protein>
<dbReference type="EMBL" id="WIXO01000001">
    <property type="protein sequence ID" value="MTE17592.1"/>
    <property type="molecule type" value="Genomic_DNA"/>
</dbReference>
<name>A0A6G2B6Q7_9ACTN</name>
<sequence length="224" mass="24361">MPRAHIEFDRRQAVIASVRRRTFGSGVRREDSVGPREKRPVRRDLAWRSLEPNRVGLDEFARWLKLTGSESMPAVDVAARGVLLAPDLLEYADHPSDTTLSDPRIANGTPDPHDVRMWCVGDETDEPWRIGSTTADDHAEASVVDAVATVDEGRAAVFLVNRDLAEAARVTIDVRGPGFPGIAEAVTFAERHRATPAANSSAALADGLLDIELPPVSWTAGALR</sequence>
<evidence type="ECO:0000313" key="2">
    <source>
        <dbReference type="EMBL" id="MTE17592.1"/>
    </source>
</evidence>
<comment type="caution">
    <text evidence="2">The sequence shown here is derived from an EMBL/GenBank/DDBJ whole genome shotgun (WGS) entry which is preliminary data.</text>
</comment>
<organism evidence="2 3">
    <name type="scientific">Streptomyces taklimakanensis</name>
    <dbReference type="NCBI Taxonomy" id="2569853"/>
    <lineage>
        <taxon>Bacteria</taxon>
        <taxon>Bacillati</taxon>
        <taxon>Actinomycetota</taxon>
        <taxon>Actinomycetes</taxon>
        <taxon>Kitasatosporales</taxon>
        <taxon>Streptomycetaceae</taxon>
        <taxon>Streptomyces</taxon>
    </lineage>
</organism>
<dbReference type="RefSeq" id="WP_155069207.1">
    <property type="nucleotide sequence ID" value="NZ_WIXO01000001.1"/>
</dbReference>
<reference evidence="2 3" key="1">
    <citation type="submission" date="2019-11" db="EMBL/GenBank/DDBJ databases">
        <authorList>
            <person name="Yuan L."/>
        </authorList>
    </citation>
    <scope>NUCLEOTIDE SEQUENCE [LARGE SCALE GENOMIC DNA]</scope>
    <source>
        <strain evidence="2 3">TRM43335</strain>
    </source>
</reference>
<dbReference type="GO" id="GO:0000272">
    <property type="term" value="P:polysaccharide catabolic process"/>
    <property type="evidence" value="ECO:0007669"/>
    <property type="project" value="TreeGrafter"/>
</dbReference>
<dbReference type="OrthoDB" id="9758333at2"/>
<keyword evidence="3" id="KW-1185">Reference proteome</keyword>
<evidence type="ECO:0000313" key="3">
    <source>
        <dbReference type="Proteomes" id="UP000473014"/>
    </source>
</evidence>
<dbReference type="Pfam" id="PF22848">
    <property type="entry name" value="ASD1_dom"/>
    <property type="match status" value="1"/>
</dbReference>
<gene>
    <name evidence="2" type="ORF">F0L17_00235</name>
</gene>
<dbReference type="Proteomes" id="UP000473014">
    <property type="component" value="Unassembled WGS sequence"/>
</dbReference>
<dbReference type="SUPFAM" id="SSF51011">
    <property type="entry name" value="Glycosyl hydrolase domain"/>
    <property type="match status" value="1"/>
</dbReference>
<dbReference type="InterPro" id="IPR017853">
    <property type="entry name" value="GH"/>
</dbReference>
<proteinExistence type="predicted"/>
<dbReference type="PANTHER" id="PTHR43576">
    <property type="entry name" value="ALPHA-L-ARABINOFURANOSIDASE C-RELATED"/>
    <property type="match status" value="1"/>
</dbReference>
<dbReference type="AlphaFoldDB" id="A0A6G2B6Q7"/>
<dbReference type="PANTHER" id="PTHR43576:SF3">
    <property type="entry name" value="ALPHA-L-ARABINOFURANOSIDASE C"/>
    <property type="match status" value="1"/>
</dbReference>